<protein>
    <submittedName>
        <fullName evidence="7">Na/Pi symporter</fullName>
    </submittedName>
</protein>
<proteinExistence type="predicted"/>
<dbReference type="AlphaFoldDB" id="A0A937A637"/>
<accession>A0A937A637</accession>
<dbReference type="EMBL" id="JAERQG010000001">
    <property type="protein sequence ID" value="MBL0764362.1"/>
    <property type="molecule type" value="Genomic_DNA"/>
</dbReference>
<dbReference type="Pfam" id="PF02690">
    <property type="entry name" value="Na_Pi_cotrans"/>
    <property type="match status" value="2"/>
</dbReference>
<feature type="transmembrane region" description="Helical" evidence="6">
    <location>
        <begin position="84"/>
        <end position="104"/>
    </location>
</feature>
<feature type="transmembrane region" description="Helical" evidence="6">
    <location>
        <begin position="45"/>
        <end position="72"/>
    </location>
</feature>
<reference evidence="7" key="1">
    <citation type="submission" date="2021-01" db="EMBL/GenBank/DDBJ databases">
        <title>Marivirga sp. nov., isolated from intertidal surface sediments.</title>
        <authorList>
            <person name="Zhang M."/>
        </authorList>
    </citation>
    <scope>NUCLEOTIDE SEQUENCE</scope>
    <source>
        <strain evidence="7">SM1354</strain>
    </source>
</reference>
<dbReference type="NCBIfam" id="NF037997">
    <property type="entry name" value="Na_Pi_symport"/>
    <property type="match status" value="2"/>
</dbReference>
<dbReference type="Proteomes" id="UP000642920">
    <property type="component" value="Unassembled WGS sequence"/>
</dbReference>
<evidence type="ECO:0000256" key="2">
    <source>
        <dbReference type="ARBA" id="ARBA00022475"/>
    </source>
</evidence>
<keyword evidence="4 6" id="KW-1133">Transmembrane helix</keyword>
<comment type="caution">
    <text evidence="7">The sequence shown here is derived from an EMBL/GenBank/DDBJ whole genome shotgun (WGS) entry which is preliminary data.</text>
</comment>
<comment type="subcellular location">
    <subcellularLocation>
        <location evidence="1">Cell membrane</location>
        <topology evidence="1">Multi-pass membrane protein</topology>
    </subcellularLocation>
</comment>
<gene>
    <name evidence="7" type="ORF">JKP34_03800</name>
</gene>
<evidence type="ECO:0000313" key="7">
    <source>
        <dbReference type="EMBL" id="MBL0764362.1"/>
    </source>
</evidence>
<feature type="transmembrane region" description="Helical" evidence="6">
    <location>
        <begin position="291"/>
        <end position="313"/>
    </location>
</feature>
<dbReference type="PANTHER" id="PTHR10010:SF46">
    <property type="entry name" value="SODIUM-DEPENDENT PHOSPHATE TRANSPORT PROTEIN 2B"/>
    <property type="match status" value="1"/>
</dbReference>
<dbReference type="PANTHER" id="PTHR10010">
    <property type="entry name" value="SOLUTE CARRIER FAMILY 34 SODIUM PHOSPHATE , MEMBER 2-RELATED"/>
    <property type="match status" value="1"/>
</dbReference>
<feature type="transmembrane region" description="Helical" evidence="6">
    <location>
        <begin position="6"/>
        <end position="25"/>
    </location>
</feature>
<evidence type="ECO:0000256" key="4">
    <source>
        <dbReference type="ARBA" id="ARBA00022989"/>
    </source>
</evidence>
<feature type="transmembrane region" description="Helical" evidence="6">
    <location>
        <begin position="334"/>
        <end position="354"/>
    </location>
</feature>
<evidence type="ECO:0000256" key="1">
    <source>
        <dbReference type="ARBA" id="ARBA00004651"/>
    </source>
</evidence>
<evidence type="ECO:0000256" key="3">
    <source>
        <dbReference type="ARBA" id="ARBA00022692"/>
    </source>
</evidence>
<name>A0A937A637_9BACT</name>
<evidence type="ECO:0000256" key="5">
    <source>
        <dbReference type="ARBA" id="ARBA00023136"/>
    </source>
</evidence>
<keyword evidence="8" id="KW-1185">Reference proteome</keyword>
<dbReference type="GO" id="GO:0005886">
    <property type="term" value="C:plasma membrane"/>
    <property type="evidence" value="ECO:0007669"/>
    <property type="project" value="UniProtKB-SubCell"/>
</dbReference>
<feature type="transmembrane region" description="Helical" evidence="6">
    <location>
        <begin position="176"/>
        <end position="199"/>
    </location>
</feature>
<sequence>MKNAFYLLIGLFLFLLAIDLIGNSFKLLNKEVVESILQLTSNPFIGLFIGLLITALIQSSSTSTSMVVAIVASGSIGLSEAIPMIMGANVGTTLTSTLVSLSFITKKEEFRKALSAGVVHDFFNILVVAILFPLEYYYGLLTNLSSSISTLIVGNNYGSIQSEYGYSVFTRPIIDWITGLFPFPIILSILAFAILALSIKVISKILYKTITGGSKEVLQRYFFGGPYRSFLWGAAITAGIQSSSVTTSVIVPFVATRKIKLKQAFTFIMGANVGTTLTALIAATFKSEAAISIALVHLLFNLFGVLIFLPFPFIRKIPVNLARNFGRRANDARILGFVYIIFTFFVIPFILISYTNARQDRVELTYEINKKSNGETNFKKIVVKEFDANHLNHWFVYEGLKTKEEATDVPTEILEAYYKKNLMILDNMVFKLGSINECWSGSDELGNYNICLKDMEVVYKRGSLTLDSVYAFEKRYSVDSLGWEKIYVDPVRQIIVKSLLYDDAGDLTSSEVLVELSKL</sequence>
<feature type="transmembrane region" description="Helical" evidence="6">
    <location>
        <begin position="116"/>
        <end position="138"/>
    </location>
</feature>
<dbReference type="InterPro" id="IPR003841">
    <property type="entry name" value="Na/Pi_transpt"/>
</dbReference>
<feature type="transmembrane region" description="Helical" evidence="6">
    <location>
        <begin position="264"/>
        <end position="285"/>
    </location>
</feature>
<keyword evidence="3 6" id="KW-0812">Transmembrane</keyword>
<organism evidence="7 8">
    <name type="scientific">Marivirga atlantica</name>
    <dbReference type="NCBI Taxonomy" id="1548457"/>
    <lineage>
        <taxon>Bacteria</taxon>
        <taxon>Pseudomonadati</taxon>
        <taxon>Bacteroidota</taxon>
        <taxon>Cytophagia</taxon>
        <taxon>Cytophagales</taxon>
        <taxon>Marivirgaceae</taxon>
        <taxon>Marivirga</taxon>
    </lineage>
</organism>
<evidence type="ECO:0000313" key="8">
    <source>
        <dbReference type="Proteomes" id="UP000642920"/>
    </source>
</evidence>
<keyword evidence="5 6" id="KW-0472">Membrane</keyword>
<dbReference type="GO" id="GO:0005436">
    <property type="term" value="F:sodium:phosphate symporter activity"/>
    <property type="evidence" value="ECO:0007669"/>
    <property type="project" value="InterPro"/>
</dbReference>
<keyword evidence="2" id="KW-1003">Cell membrane</keyword>
<dbReference type="GO" id="GO:0044341">
    <property type="term" value="P:sodium-dependent phosphate transport"/>
    <property type="evidence" value="ECO:0007669"/>
    <property type="project" value="InterPro"/>
</dbReference>
<evidence type="ECO:0000256" key="6">
    <source>
        <dbReference type="SAM" id="Phobius"/>
    </source>
</evidence>